<evidence type="ECO:0000313" key="6">
    <source>
        <dbReference type="EMBL" id="PJC02150.1"/>
    </source>
</evidence>
<dbReference type="Proteomes" id="UP000230136">
    <property type="component" value="Unassembled WGS sequence"/>
</dbReference>
<keyword evidence="3" id="KW-0479">Metal-binding</keyword>
<evidence type="ECO:0000313" key="7">
    <source>
        <dbReference type="Proteomes" id="UP000230136"/>
    </source>
</evidence>
<dbReference type="InterPro" id="IPR002804">
    <property type="entry name" value="Archease"/>
</dbReference>
<dbReference type="AlphaFoldDB" id="A0A2M8DS10"/>
<dbReference type="Pfam" id="PF01951">
    <property type="entry name" value="Archease"/>
    <property type="match status" value="1"/>
</dbReference>
<evidence type="ECO:0000256" key="4">
    <source>
        <dbReference type="ARBA" id="ARBA00022837"/>
    </source>
</evidence>
<comment type="similarity">
    <text evidence="1">Belongs to the archease family.</text>
</comment>
<evidence type="ECO:0000259" key="5">
    <source>
        <dbReference type="Pfam" id="PF01951"/>
    </source>
</evidence>
<evidence type="ECO:0000256" key="2">
    <source>
        <dbReference type="ARBA" id="ARBA00022694"/>
    </source>
</evidence>
<dbReference type="GO" id="GO:0008033">
    <property type="term" value="P:tRNA processing"/>
    <property type="evidence" value="ECO:0007669"/>
    <property type="project" value="UniProtKB-KW"/>
</dbReference>
<accession>A0A2M8DS10</accession>
<keyword evidence="2" id="KW-0819">tRNA processing</keyword>
<dbReference type="PANTHER" id="PTHR12682:SF11">
    <property type="entry name" value="PROTEIN ARCHEASE"/>
    <property type="match status" value="1"/>
</dbReference>
<feature type="domain" description="Archease" evidence="5">
    <location>
        <begin position="8"/>
        <end position="144"/>
    </location>
</feature>
<dbReference type="PANTHER" id="PTHR12682">
    <property type="entry name" value="ARCHEASE"/>
    <property type="match status" value="1"/>
</dbReference>
<evidence type="ECO:0000256" key="3">
    <source>
        <dbReference type="ARBA" id="ARBA00022723"/>
    </source>
</evidence>
<keyword evidence="4" id="KW-0106">Calcium</keyword>
<dbReference type="GO" id="GO:0046872">
    <property type="term" value="F:metal ion binding"/>
    <property type="evidence" value="ECO:0007669"/>
    <property type="project" value="UniProtKB-KW"/>
</dbReference>
<comment type="caution">
    <text evidence="6">The sequence shown here is derived from an EMBL/GenBank/DDBJ whole genome shotgun (WGS) entry which is preliminary data.</text>
</comment>
<proteinExistence type="inferred from homology"/>
<dbReference type="SUPFAM" id="SSF69819">
    <property type="entry name" value="MTH1598-like"/>
    <property type="match status" value="1"/>
</dbReference>
<sequence>MAQKGYGYRYLEEIISGDAAFEVYAEDLDRLFELSAEAMFGIMTDLKSIVAEESEELKLESSSLEELLYLYLSELIYLKDVQSMIYSKFDVAISGEYILNGVVGGQRAESLKQPPSIDIKAVTYYRFKIQKVAGGYRAVVVIDL</sequence>
<evidence type="ECO:0000256" key="1">
    <source>
        <dbReference type="ARBA" id="ARBA00007963"/>
    </source>
</evidence>
<reference evidence="7" key="1">
    <citation type="submission" date="2017-09" db="EMBL/GenBank/DDBJ databases">
        <title>Depth-based differentiation of microbial function through sediment-hosted aquifers and enrichment of novel symbionts in the deep terrestrial subsurface.</title>
        <authorList>
            <person name="Probst A.J."/>
            <person name="Ladd B."/>
            <person name="Jarett J.K."/>
            <person name="Geller-Mcgrath D.E."/>
            <person name="Sieber C.M.K."/>
            <person name="Emerson J.B."/>
            <person name="Anantharaman K."/>
            <person name="Thomas B.C."/>
            <person name="Malmstrom R."/>
            <person name="Stieglmeier M."/>
            <person name="Klingl A."/>
            <person name="Woyke T."/>
            <person name="Ryan C.M."/>
            <person name="Banfield J.F."/>
        </authorList>
    </citation>
    <scope>NUCLEOTIDE SEQUENCE [LARGE SCALE GENOMIC DNA]</scope>
</reference>
<dbReference type="Gene3D" id="3.55.10.10">
    <property type="entry name" value="Archease domain"/>
    <property type="match status" value="1"/>
</dbReference>
<name>A0A2M8DS10_9BACT</name>
<dbReference type="InterPro" id="IPR036820">
    <property type="entry name" value="Archease_dom_sf"/>
</dbReference>
<dbReference type="InterPro" id="IPR023572">
    <property type="entry name" value="Archease_dom"/>
</dbReference>
<protein>
    <recommendedName>
        <fullName evidence="5">Archease domain-containing protein</fullName>
    </recommendedName>
</protein>
<gene>
    <name evidence="6" type="ORF">CO073_00970</name>
</gene>
<dbReference type="EMBL" id="PFSY01000044">
    <property type="protein sequence ID" value="PJC02150.1"/>
    <property type="molecule type" value="Genomic_DNA"/>
</dbReference>
<organism evidence="6 7">
    <name type="scientific">Candidatus Komeilibacteria bacterium CG_4_9_14_0_8_um_filter_36_9</name>
    <dbReference type="NCBI Taxonomy" id="1974473"/>
    <lineage>
        <taxon>Bacteria</taxon>
        <taxon>Candidatus Komeiliibacteriota</taxon>
    </lineage>
</organism>